<dbReference type="Proteomes" id="UP001265301">
    <property type="component" value="Unassembled WGS sequence"/>
</dbReference>
<proteinExistence type="predicted"/>
<evidence type="ECO:0000313" key="1">
    <source>
        <dbReference type="EMBL" id="MDT2828288.1"/>
    </source>
</evidence>
<comment type="caution">
    <text evidence="1">The sequence shown here is derived from an EMBL/GenBank/DDBJ whole genome shotgun (WGS) entry which is preliminary data.</text>
</comment>
<sequence length="105" mass="12235">MKINTFQRRSYSSETANKYLNANKEFILASATIEETFEYDGNNNRNVTGKRVWVLQESLNPFYVKLPASIEIDAKQFDKVSFENLEAIEIKNNVYFRASTIIKQK</sequence>
<organism evidence="1 2">
    <name type="scientific">Enterococcus viikkiensis</name>
    <dbReference type="NCBI Taxonomy" id="930854"/>
    <lineage>
        <taxon>Bacteria</taxon>
        <taxon>Bacillati</taxon>
        <taxon>Bacillota</taxon>
        <taxon>Bacilli</taxon>
        <taxon>Lactobacillales</taxon>
        <taxon>Enterococcaceae</taxon>
        <taxon>Enterococcus</taxon>
    </lineage>
</organism>
<keyword evidence="2" id="KW-1185">Reference proteome</keyword>
<dbReference type="EMBL" id="JARQBN010000011">
    <property type="protein sequence ID" value="MDT2828288.1"/>
    <property type="molecule type" value="Genomic_DNA"/>
</dbReference>
<reference evidence="1 2" key="1">
    <citation type="submission" date="2023-03" db="EMBL/GenBank/DDBJ databases">
        <authorList>
            <person name="Shen W."/>
            <person name="Cai J."/>
        </authorList>
    </citation>
    <scope>NUCLEOTIDE SEQUENCE [LARGE SCALE GENOMIC DNA]</scope>
    <source>
        <strain evidence="1 2">B101</strain>
    </source>
</reference>
<dbReference type="RefSeq" id="WP_311819111.1">
    <property type="nucleotide sequence ID" value="NZ_JARQBN010000011.1"/>
</dbReference>
<gene>
    <name evidence="1" type="ORF">P7H59_07415</name>
</gene>
<protein>
    <submittedName>
        <fullName evidence="1">Uncharacterized protein</fullName>
    </submittedName>
</protein>
<accession>A0ABU3FQM2</accession>
<evidence type="ECO:0000313" key="2">
    <source>
        <dbReference type="Proteomes" id="UP001265301"/>
    </source>
</evidence>
<name>A0ABU3FQM2_9ENTE</name>